<feature type="chain" id="PRO_5037452189" description="Lipid A 3-O-deacylase" evidence="1">
    <location>
        <begin position="25"/>
        <end position="187"/>
    </location>
</feature>
<dbReference type="RefSeq" id="WP_212659892.1">
    <property type="nucleotide sequence ID" value="NZ_JAGXTP010000003.1"/>
</dbReference>
<dbReference type="AlphaFoldDB" id="A0A942EFG8"/>
<keyword evidence="3" id="KW-1185">Reference proteome</keyword>
<comment type="caution">
    <text evidence="2">The sequence shown here is derived from an EMBL/GenBank/DDBJ whole genome shotgun (WGS) entry which is preliminary data.</text>
</comment>
<dbReference type="Proteomes" id="UP000678281">
    <property type="component" value="Unassembled WGS sequence"/>
</dbReference>
<reference evidence="2" key="1">
    <citation type="submission" date="2021-04" db="EMBL/GenBank/DDBJ databases">
        <title>Devosia litorisediminis sp. nov., isolated from a sand dune.</title>
        <authorList>
            <person name="Park S."/>
            <person name="Yoon J.-H."/>
        </authorList>
    </citation>
    <scope>NUCLEOTIDE SEQUENCE</scope>
    <source>
        <strain evidence="2">BSSL-BM10</strain>
    </source>
</reference>
<evidence type="ECO:0000313" key="3">
    <source>
        <dbReference type="Proteomes" id="UP000678281"/>
    </source>
</evidence>
<gene>
    <name evidence="2" type="ORF">KD146_16310</name>
</gene>
<evidence type="ECO:0008006" key="4">
    <source>
        <dbReference type="Google" id="ProtNLM"/>
    </source>
</evidence>
<sequence length="187" mass="19242">MIRTATQFLLVALTLGAVTLPAMAQVNILPEIRGGLTARGIGDSADLLDPSSISDANVELLFTAPDLNAWMPLGELRPHLGATLSFRGQPSYGYAGLSWTLQAPVTPVFVEASLGGVANTSLLSAPQGDPARNFGCSVGGRVAASVGVNLPAGTSLIGTVEHLPDFGACGTPDRANTNIGVRLGFRF</sequence>
<feature type="signal peptide" evidence="1">
    <location>
        <begin position="1"/>
        <end position="24"/>
    </location>
</feature>
<proteinExistence type="predicted"/>
<name>A0A942EFG8_9HYPH</name>
<evidence type="ECO:0000256" key="1">
    <source>
        <dbReference type="SAM" id="SignalP"/>
    </source>
</evidence>
<accession>A0A942EFG8</accession>
<evidence type="ECO:0000313" key="2">
    <source>
        <dbReference type="EMBL" id="MBS3850264.1"/>
    </source>
</evidence>
<protein>
    <recommendedName>
        <fullName evidence="4">Lipid A 3-O-deacylase</fullName>
    </recommendedName>
</protein>
<dbReference type="EMBL" id="JAGXTP010000003">
    <property type="protein sequence ID" value="MBS3850264.1"/>
    <property type="molecule type" value="Genomic_DNA"/>
</dbReference>
<keyword evidence="1" id="KW-0732">Signal</keyword>
<organism evidence="2 3">
    <name type="scientific">Devosia litorisediminis</name>
    <dbReference type="NCBI Taxonomy" id="2829817"/>
    <lineage>
        <taxon>Bacteria</taxon>
        <taxon>Pseudomonadati</taxon>
        <taxon>Pseudomonadota</taxon>
        <taxon>Alphaproteobacteria</taxon>
        <taxon>Hyphomicrobiales</taxon>
        <taxon>Devosiaceae</taxon>
        <taxon>Devosia</taxon>
    </lineage>
</organism>